<protein>
    <recommendedName>
        <fullName evidence="7">Plectin/eS10 N-terminal domain-containing protein</fullName>
    </recommendedName>
</protein>
<sequence>MLMPKRDRTAIYETLFNDGVLTAMKDFNAPRHPDVEGVKNLYVIKACQSLVSKGYATEQFSWRHYYWYLNNDGVNYLREYLHLPSDVVPATIKKRAPPVPMNRFPQSTGLRDNRPRNDRESYRRYIGAEKKEGPGPDFRPTF</sequence>
<evidence type="ECO:0000256" key="4">
    <source>
        <dbReference type="ARBA" id="ARBA00022980"/>
    </source>
</evidence>
<feature type="non-terminal residue" evidence="8">
    <location>
        <position position="1"/>
    </location>
</feature>
<dbReference type="EMBL" id="JALNTZ010002273">
    <property type="protein sequence ID" value="KAJ3619174.1"/>
    <property type="molecule type" value="Genomic_DNA"/>
</dbReference>
<evidence type="ECO:0000256" key="6">
    <source>
        <dbReference type="SAM" id="MobiDB-lite"/>
    </source>
</evidence>
<keyword evidence="9" id="KW-1185">Reference proteome</keyword>
<evidence type="ECO:0000256" key="5">
    <source>
        <dbReference type="ARBA" id="ARBA00023274"/>
    </source>
</evidence>
<dbReference type="InterPro" id="IPR036388">
    <property type="entry name" value="WH-like_DNA-bd_sf"/>
</dbReference>
<comment type="caution">
    <text evidence="8">The sequence shown here is derived from an EMBL/GenBank/DDBJ whole genome shotgun (WGS) entry which is preliminary data.</text>
</comment>
<comment type="subcellular location">
    <subcellularLocation>
        <location evidence="1">Cytoplasm</location>
    </subcellularLocation>
</comment>
<dbReference type="InterPro" id="IPR005326">
    <property type="entry name" value="Plectin_eS10_N"/>
</dbReference>
<dbReference type="PANTHER" id="PTHR12146:SF0">
    <property type="entry name" value="RIBOSOMAL PROTEIN S10"/>
    <property type="match status" value="1"/>
</dbReference>
<keyword evidence="4" id="KW-0689">Ribosomal protein</keyword>
<evidence type="ECO:0000256" key="3">
    <source>
        <dbReference type="ARBA" id="ARBA00022490"/>
    </source>
</evidence>
<evidence type="ECO:0000313" key="9">
    <source>
        <dbReference type="Proteomes" id="UP001168821"/>
    </source>
</evidence>
<accession>A0AA38HIS7</accession>
<dbReference type="PANTHER" id="PTHR12146">
    <property type="entry name" value="40S RIBOSOMAL PROTEIN S10"/>
    <property type="match status" value="1"/>
</dbReference>
<feature type="compositionally biased region" description="Basic and acidic residues" evidence="6">
    <location>
        <begin position="111"/>
        <end position="134"/>
    </location>
</feature>
<keyword evidence="3" id="KW-0963">Cytoplasm</keyword>
<dbReference type="Proteomes" id="UP001168821">
    <property type="component" value="Unassembled WGS sequence"/>
</dbReference>
<dbReference type="FunFam" id="1.10.10.10:FF:000025">
    <property type="entry name" value="40S ribosomal protein S10"/>
    <property type="match status" value="1"/>
</dbReference>
<keyword evidence="5" id="KW-0687">Ribonucleoprotein</keyword>
<dbReference type="GO" id="GO:0003735">
    <property type="term" value="F:structural constituent of ribosome"/>
    <property type="evidence" value="ECO:0007669"/>
    <property type="project" value="TreeGrafter"/>
</dbReference>
<evidence type="ECO:0000313" key="8">
    <source>
        <dbReference type="EMBL" id="KAJ3619174.1"/>
    </source>
</evidence>
<feature type="region of interest" description="Disordered" evidence="6">
    <location>
        <begin position="96"/>
        <end position="142"/>
    </location>
</feature>
<reference evidence="8" key="1">
    <citation type="journal article" date="2023" name="G3 (Bethesda)">
        <title>Whole genome assemblies of Zophobas morio and Tenebrio molitor.</title>
        <authorList>
            <person name="Kaur S."/>
            <person name="Stinson S.A."/>
            <person name="diCenzo G.C."/>
        </authorList>
    </citation>
    <scope>NUCLEOTIDE SEQUENCE</scope>
    <source>
        <strain evidence="8">QUZm001</strain>
    </source>
</reference>
<evidence type="ECO:0000256" key="1">
    <source>
        <dbReference type="ARBA" id="ARBA00004496"/>
    </source>
</evidence>
<organism evidence="8 9">
    <name type="scientific">Zophobas morio</name>
    <dbReference type="NCBI Taxonomy" id="2755281"/>
    <lineage>
        <taxon>Eukaryota</taxon>
        <taxon>Metazoa</taxon>
        <taxon>Ecdysozoa</taxon>
        <taxon>Arthropoda</taxon>
        <taxon>Hexapoda</taxon>
        <taxon>Insecta</taxon>
        <taxon>Pterygota</taxon>
        <taxon>Neoptera</taxon>
        <taxon>Endopterygota</taxon>
        <taxon>Coleoptera</taxon>
        <taxon>Polyphaga</taxon>
        <taxon>Cucujiformia</taxon>
        <taxon>Tenebrionidae</taxon>
        <taxon>Zophobas</taxon>
    </lineage>
</organism>
<evidence type="ECO:0000256" key="2">
    <source>
        <dbReference type="ARBA" id="ARBA00007278"/>
    </source>
</evidence>
<dbReference type="GO" id="GO:0002181">
    <property type="term" value="P:cytoplasmic translation"/>
    <property type="evidence" value="ECO:0007669"/>
    <property type="project" value="UniProtKB-ARBA"/>
</dbReference>
<dbReference type="Pfam" id="PF03501">
    <property type="entry name" value="S10_plectin"/>
    <property type="match status" value="1"/>
</dbReference>
<proteinExistence type="inferred from homology"/>
<feature type="domain" description="Plectin/eS10 N-terminal" evidence="7">
    <location>
        <begin position="3"/>
        <end position="95"/>
    </location>
</feature>
<gene>
    <name evidence="8" type="ORF">Zmor_008751</name>
</gene>
<evidence type="ECO:0000259" key="7">
    <source>
        <dbReference type="Pfam" id="PF03501"/>
    </source>
</evidence>
<name>A0AA38HIS7_9CUCU</name>
<dbReference type="GO" id="GO:0022627">
    <property type="term" value="C:cytosolic small ribosomal subunit"/>
    <property type="evidence" value="ECO:0007669"/>
    <property type="project" value="TreeGrafter"/>
</dbReference>
<dbReference type="GO" id="GO:0003723">
    <property type="term" value="F:RNA binding"/>
    <property type="evidence" value="ECO:0007669"/>
    <property type="project" value="TreeGrafter"/>
</dbReference>
<comment type="similarity">
    <text evidence="2">Belongs to the eukaryotic ribosomal protein eS10 family.</text>
</comment>
<dbReference type="Gene3D" id="1.10.10.10">
    <property type="entry name" value="Winged helix-like DNA-binding domain superfamily/Winged helix DNA-binding domain"/>
    <property type="match status" value="1"/>
</dbReference>
<dbReference type="AlphaFoldDB" id="A0AA38HIS7"/>
<dbReference type="InterPro" id="IPR037447">
    <property type="entry name" value="Ribosomal_eS10"/>
</dbReference>